<dbReference type="Gene3D" id="1.20.930.20">
    <property type="entry name" value="Adaptor protein Cbl, N-terminal domain"/>
    <property type="match status" value="1"/>
</dbReference>
<keyword evidence="1" id="KW-0175">Coiled coil</keyword>
<organism evidence="3 4">
    <name type="scientific">Rhizoctonia solani</name>
    <dbReference type="NCBI Taxonomy" id="456999"/>
    <lineage>
        <taxon>Eukaryota</taxon>
        <taxon>Fungi</taxon>
        <taxon>Dikarya</taxon>
        <taxon>Basidiomycota</taxon>
        <taxon>Agaricomycotina</taxon>
        <taxon>Agaricomycetes</taxon>
        <taxon>Cantharellales</taxon>
        <taxon>Ceratobasidiaceae</taxon>
        <taxon>Rhizoctonia</taxon>
    </lineage>
</organism>
<sequence>MDLGVPNEILGIVVAAARDIHKRSQDISVHRRQCTQMAQRCAELVNSLREQEDALENAKLREAVDELEGVLLKIRKKVFEWADLGRVKSFMRQEQVADDIDTFNGLLDTHINKFQILTSIELNRQQRKMDLYRQNDQEEMKEMLHKIIRSVDDLATAVGMRDDVPKLMQTIQEELKGEQPDTEKYQALRGGLDTLHVKTGILPPLTDRMIPNIWTRGNVH</sequence>
<dbReference type="InterPro" id="IPR036537">
    <property type="entry name" value="Adaptor_Cbl_N_dom_sf"/>
</dbReference>
<comment type="caution">
    <text evidence="3">The sequence shown here is derived from an EMBL/GenBank/DDBJ whole genome shotgun (WGS) entry which is preliminary data.</text>
</comment>
<dbReference type="EMBL" id="CAJMWR010001135">
    <property type="protein sequence ID" value="CAE6416256.1"/>
    <property type="molecule type" value="Genomic_DNA"/>
</dbReference>
<protein>
    <recommendedName>
        <fullName evidence="2">Mixed lineage kinase domain-containing protein</fullName>
    </recommendedName>
</protein>
<name>A0A8H2X7L1_9AGAM</name>
<reference evidence="3" key="1">
    <citation type="submission" date="2021-01" db="EMBL/GenBank/DDBJ databases">
        <authorList>
            <person name="Kaushik A."/>
        </authorList>
    </citation>
    <scope>NUCLEOTIDE SEQUENCE</scope>
    <source>
        <strain evidence="3">AG1-1A</strain>
    </source>
</reference>
<evidence type="ECO:0000259" key="2">
    <source>
        <dbReference type="Pfam" id="PF22215"/>
    </source>
</evidence>
<dbReference type="InterPro" id="IPR054000">
    <property type="entry name" value="MLKL_N"/>
</dbReference>
<dbReference type="OrthoDB" id="4937900at2759"/>
<feature type="domain" description="Mixed lineage kinase" evidence="2">
    <location>
        <begin position="11"/>
        <end position="138"/>
    </location>
</feature>
<dbReference type="AlphaFoldDB" id="A0A8H2X7L1"/>
<dbReference type="InterPro" id="IPR059179">
    <property type="entry name" value="MLKL-like_MCAfunc"/>
</dbReference>
<evidence type="ECO:0000313" key="4">
    <source>
        <dbReference type="Proteomes" id="UP000663840"/>
    </source>
</evidence>
<feature type="coiled-coil region" evidence="1">
    <location>
        <begin position="38"/>
        <end position="77"/>
    </location>
</feature>
<dbReference type="GO" id="GO:0007166">
    <property type="term" value="P:cell surface receptor signaling pathway"/>
    <property type="evidence" value="ECO:0007669"/>
    <property type="project" value="InterPro"/>
</dbReference>
<evidence type="ECO:0000256" key="1">
    <source>
        <dbReference type="SAM" id="Coils"/>
    </source>
</evidence>
<dbReference type="CDD" id="cd21037">
    <property type="entry name" value="MLKL_NTD"/>
    <property type="match status" value="1"/>
</dbReference>
<gene>
    <name evidence="3" type="ORF">RDB_LOCUS49564</name>
</gene>
<dbReference type="Proteomes" id="UP000663840">
    <property type="component" value="Unassembled WGS sequence"/>
</dbReference>
<accession>A0A8H2X7L1</accession>
<evidence type="ECO:0000313" key="3">
    <source>
        <dbReference type="EMBL" id="CAE6416256.1"/>
    </source>
</evidence>
<proteinExistence type="predicted"/>
<dbReference type="Pfam" id="PF22215">
    <property type="entry name" value="MLKL_N"/>
    <property type="match status" value="1"/>
</dbReference>